<feature type="compositionally biased region" description="Polar residues" evidence="1">
    <location>
        <begin position="375"/>
        <end position="384"/>
    </location>
</feature>
<dbReference type="OrthoDB" id="545599at2759"/>
<feature type="region of interest" description="Disordered" evidence="1">
    <location>
        <begin position="859"/>
        <end position="878"/>
    </location>
</feature>
<dbReference type="Proteomes" id="UP000054558">
    <property type="component" value="Unassembled WGS sequence"/>
</dbReference>
<feature type="region of interest" description="Disordered" evidence="1">
    <location>
        <begin position="206"/>
        <end position="255"/>
    </location>
</feature>
<keyword evidence="3" id="KW-1185">Reference proteome</keyword>
<feature type="region of interest" description="Disordered" evidence="1">
    <location>
        <begin position="597"/>
        <end position="671"/>
    </location>
</feature>
<dbReference type="Gene3D" id="3.40.50.150">
    <property type="entry name" value="Vaccinia Virus protein VP39"/>
    <property type="match status" value="2"/>
</dbReference>
<sequence>MPATLWSWASRKRVSEDQLPSYSAPAPANLGGLDLETSPSAWHTPSQSDSTPGFWAAARGGYERHYSAPPQSSLPTNGGDEPPLYGSPWTGSGPSSFQIEGGSYEPSPAPWRRFPAKEGASFEPTETPWKVSAYPSYQQVPSMSQESSQQTVSSRGVSDTAERDPSTREGSFWGGGVRGAGGPRLEASAVFSLKAAATNRYLSKLASQGGSQEEREVSSSRNQQDQVAPVLSTHPAGRDTSPRLRTRGQPAPKHEEWEIPTRGEPFLGATRIRLERHLSSGHSPNSQNSQGLGSIGNWALQHASGASDRQQVMSLCAINPDFFPEERASQQSLRLDAQVPDMDADAVRGGASSGSGDPLEETSSPRGVGAGSIGTWEQQGQRTEPGNPWGRDLSLRGGFSGRLRTGVSLPSRGRESLYGGSAPDESWLRDISPRAGSLDSPGGGGLLSPGGHRKRHSFDVEEAGDDRALKFMRRSMELERDATGVPADATKFPGDFRESVELREMHRIWGQQPESSQASRSYYPSALTAVEEGSTGVALLDGPSAGLHRNPFDRSLSVHCSPQQTRKLTPRARSASPRLRQAVPVSMLTVHRAELSPSRVFTEDPPNSAPKTQQVWDDPSGYNPPSPWPGETFTPPSRSQPTASSPRSETPSSPFGAFPRAHPLSPVETYVVRTGREVAYVSTRYPSYRSPGGGSLGQQSDQGVSPMDIGPAAEPLGSNRQSEGQRAAATWTYPGDDSCAPQDGDSCKVQEGASHAPAGDETCTPLDVSEPPRTDGHAATARPEQLPSGDGGVFTPVASHQAAFVTEEPSANSLVSQVSLSHWANLTLDLACLKEAASPVPEEAESPELGDISPLELPPQKTWESPTTTPAFSAGSGASFRDEIDTRAQGVGQGPANVPGGVKKSGSRDDLGLPSRGSREFDTEVGKAGGDPAAPFGDVKKSGSRENLGLPRRGSREFREQQAAELALVAADVTTWLDVLRGGLKRQARERGWTPEERAAAKHLASAAVLGETIVQRIKQEGGVNLMIKLLDSDDEEMMESAADVISHCNGAFQSKPMVKVFDFSDGTSVSVRETQFSDTGLGCKVWKAAVLLGDQLSADPSLVAGKSVLEIGSGCGLCGFLATKLGAQDVTLTDNTIPLLVNLRDSVRTLLCEPAPSDRGGELAPSKDPPAKQSDAPWTTNATINSQRDFQKVVSSDSLHRLADASETDNRPTSFAARTANDAANKLTAFGGLVRPTGLPPLGTLGPSSGLGLRSMDSGDGYLGLGVNEAVNLIEGPDPIRRAHLIQNRPQSPTAAFNGLSFRSPPLGPQPFLSLKASPTKTQQFLPPVSKPGRFESSWDSWYTIPGGWSDDSAVSGGVEVGEHGDDVNTSLAGGVNGDSPGGVNGGASLVRVRQLEWDDDAAALGTGQVQLAEAQAGTSPPKLAADEVFDIIVGSDCLYSAAAIESLSAVIKRRMAQPHGQCLLVSAVRDLGMFEEFRKRLVERGLDVRVSKIDEDAASPALEDGGTFHDAGYYPGGFISMHISHGIGGAGSRP</sequence>
<feature type="region of interest" description="Disordered" evidence="1">
    <location>
        <begin position="344"/>
        <end position="461"/>
    </location>
</feature>
<evidence type="ECO:0008006" key="4">
    <source>
        <dbReference type="Google" id="ProtNLM"/>
    </source>
</evidence>
<feature type="compositionally biased region" description="Polar residues" evidence="1">
    <location>
        <begin position="89"/>
        <end position="98"/>
    </location>
</feature>
<evidence type="ECO:0000256" key="1">
    <source>
        <dbReference type="SAM" id="MobiDB-lite"/>
    </source>
</evidence>
<protein>
    <recommendedName>
        <fullName evidence="4">S-adenosyl-L-methionine-dependent methyltransferases superfamily protein</fullName>
    </recommendedName>
</protein>
<name>A0A1Y1I780_KLENI</name>
<dbReference type="PANTHER" id="PTHR14614:SF157">
    <property type="entry name" value="METHYLTRANSFERASE TYPE 12 DOMAIN-CONTAINING PROTEIN"/>
    <property type="match status" value="1"/>
</dbReference>
<feature type="compositionally biased region" description="Polar residues" evidence="1">
    <location>
        <begin position="37"/>
        <end position="51"/>
    </location>
</feature>
<feature type="region of interest" description="Disordered" evidence="1">
    <location>
        <begin position="685"/>
        <end position="795"/>
    </location>
</feature>
<proteinExistence type="predicted"/>
<dbReference type="SUPFAM" id="SSF53335">
    <property type="entry name" value="S-adenosyl-L-methionine-dependent methyltransferases"/>
    <property type="match status" value="1"/>
</dbReference>
<gene>
    <name evidence="2" type="ORF">KFL_001950100</name>
</gene>
<feature type="compositionally biased region" description="Polar residues" evidence="1">
    <location>
        <begin position="862"/>
        <end position="871"/>
    </location>
</feature>
<organism evidence="2 3">
    <name type="scientific">Klebsormidium nitens</name>
    <name type="common">Green alga</name>
    <name type="synonym">Ulothrix nitens</name>
    <dbReference type="NCBI Taxonomy" id="105231"/>
    <lineage>
        <taxon>Eukaryota</taxon>
        <taxon>Viridiplantae</taxon>
        <taxon>Streptophyta</taxon>
        <taxon>Klebsormidiophyceae</taxon>
        <taxon>Klebsormidiales</taxon>
        <taxon>Klebsormidiaceae</taxon>
        <taxon>Klebsormidium</taxon>
    </lineage>
</organism>
<dbReference type="Pfam" id="PF10294">
    <property type="entry name" value="Methyltransf_16"/>
    <property type="match status" value="1"/>
</dbReference>
<feature type="compositionally biased region" description="Polar residues" evidence="1">
    <location>
        <begin position="558"/>
        <end position="567"/>
    </location>
</feature>
<feature type="compositionally biased region" description="Gly residues" evidence="1">
    <location>
        <begin position="172"/>
        <end position="182"/>
    </location>
</feature>
<feature type="region of interest" description="Disordered" evidence="1">
    <location>
        <begin position="554"/>
        <end position="585"/>
    </location>
</feature>
<dbReference type="PANTHER" id="PTHR14614">
    <property type="entry name" value="HEPATOCELLULAR CARCINOMA-ASSOCIATED ANTIGEN"/>
    <property type="match status" value="1"/>
</dbReference>
<feature type="region of interest" description="Disordered" evidence="1">
    <location>
        <begin position="1"/>
        <end position="183"/>
    </location>
</feature>
<accession>A0A1Y1I780</accession>
<dbReference type="InterPro" id="IPR029063">
    <property type="entry name" value="SAM-dependent_MTases_sf"/>
</dbReference>
<feature type="region of interest" description="Disordered" evidence="1">
    <location>
        <begin position="888"/>
        <end position="956"/>
    </location>
</feature>
<dbReference type="InterPro" id="IPR019410">
    <property type="entry name" value="Methyltransf_16"/>
</dbReference>
<evidence type="ECO:0000313" key="3">
    <source>
        <dbReference type="Proteomes" id="UP000054558"/>
    </source>
</evidence>
<feature type="compositionally biased region" description="Polar residues" evidence="1">
    <location>
        <begin position="135"/>
        <end position="157"/>
    </location>
</feature>
<reference evidence="2 3" key="1">
    <citation type="journal article" date="2014" name="Nat. Commun.">
        <title>Klebsormidium flaccidum genome reveals primary factors for plant terrestrial adaptation.</title>
        <authorList>
            <person name="Hori K."/>
            <person name="Maruyama F."/>
            <person name="Fujisawa T."/>
            <person name="Togashi T."/>
            <person name="Yamamoto N."/>
            <person name="Seo M."/>
            <person name="Sato S."/>
            <person name="Yamada T."/>
            <person name="Mori H."/>
            <person name="Tajima N."/>
            <person name="Moriyama T."/>
            <person name="Ikeuchi M."/>
            <person name="Watanabe M."/>
            <person name="Wada H."/>
            <person name="Kobayashi K."/>
            <person name="Saito M."/>
            <person name="Masuda T."/>
            <person name="Sasaki-Sekimoto Y."/>
            <person name="Mashiguchi K."/>
            <person name="Awai K."/>
            <person name="Shimojima M."/>
            <person name="Masuda S."/>
            <person name="Iwai M."/>
            <person name="Nobusawa T."/>
            <person name="Narise T."/>
            <person name="Kondo S."/>
            <person name="Saito H."/>
            <person name="Sato R."/>
            <person name="Murakawa M."/>
            <person name="Ihara Y."/>
            <person name="Oshima-Yamada Y."/>
            <person name="Ohtaka K."/>
            <person name="Satoh M."/>
            <person name="Sonobe K."/>
            <person name="Ishii M."/>
            <person name="Ohtani R."/>
            <person name="Kanamori-Sato M."/>
            <person name="Honoki R."/>
            <person name="Miyazaki D."/>
            <person name="Mochizuki H."/>
            <person name="Umetsu J."/>
            <person name="Higashi K."/>
            <person name="Shibata D."/>
            <person name="Kamiya Y."/>
            <person name="Sato N."/>
            <person name="Nakamura Y."/>
            <person name="Tabata S."/>
            <person name="Ida S."/>
            <person name="Kurokawa K."/>
            <person name="Ohta H."/>
        </authorList>
    </citation>
    <scope>NUCLEOTIDE SEQUENCE [LARGE SCALE GENOMIC DNA]</scope>
    <source>
        <strain evidence="2 3">NIES-2285</strain>
    </source>
</reference>
<feature type="compositionally biased region" description="Basic and acidic residues" evidence="1">
    <location>
        <begin position="906"/>
        <end position="925"/>
    </location>
</feature>
<dbReference type="EMBL" id="DF237144">
    <property type="protein sequence ID" value="GAQ84577.1"/>
    <property type="molecule type" value="Genomic_DNA"/>
</dbReference>
<feature type="compositionally biased region" description="Polar residues" evidence="1">
    <location>
        <begin position="634"/>
        <end position="653"/>
    </location>
</feature>
<evidence type="ECO:0000313" key="2">
    <source>
        <dbReference type="EMBL" id="GAQ84577.1"/>
    </source>
</evidence>
<feature type="region of interest" description="Disordered" evidence="1">
    <location>
        <begin position="1155"/>
        <end position="1181"/>
    </location>
</feature>
<dbReference type="STRING" id="105231.A0A1Y1I780"/>